<comment type="subunit">
    <text evidence="2">Homodimer.</text>
</comment>
<keyword evidence="4" id="KW-1185">Reference proteome</keyword>
<dbReference type="RefSeq" id="WP_146959197.1">
    <property type="nucleotide sequence ID" value="NZ_CP042467.1"/>
</dbReference>
<gene>
    <name evidence="2" type="primary">dtd</name>
    <name evidence="3" type="ORF">FRD01_09715</name>
</gene>
<dbReference type="InterPro" id="IPR023509">
    <property type="entry name" value="DTD-like_sf"/>
</dbReference>
<dbReference type="GO" id="GO:0106026">
    <property type="term" value="F:Gly-tRNA(Ala) deacylase activity"/>
    <property type="evidence" value="ECO:0007669"/>
    <property type="project" value="UniProtKB-UniRule"/>
</dbReference>
<comment type="catalytic activity">
    <reaction evidence="2">
        <text>glycyl-tRNA(Ala) + H2O = tRNA(Ala) + glycine + H(+)</text>
        <dbReference type="Rhea" id="RHEA:53744"/>
        <dbReference type="Rhea" id="RHEA-COMP:9657"/>
        <dbReference type="Rhea" id="RHEA-COMP:13640"/>
        <dbReference type="ChEBI" id="CHEBI:15377"/>
        <dbReference type="ChEBI" id="CHEBI:15378"/>
        <dbReference type="ChEBI" id="CHEBI:57305"/>
        <dbReference type="ChEBI" id="CHEBI:78442"/>
        <dbReference type="ChEBI" id="CHEBI:78522"/>
    </reaction>
</comment>
<dbReference type="EMBL" id="CP042467">
    <property type="protein sequence ID" value="QED27512.1"/>
    <property type="molecule type" value="Genomic_DNA"/>
</dbReference>
<keyword evidence="2" id="KW-0694">RNA-binding</keyword>
<dbReference type="AlphaFoldDB" id="A0A5B8XNQ1"/>
<dbReference type="KEGG" id="bbae:FRD01_09715"/>
<dbReference type="PANTHER" id="PTHR10472:SF5">
    <property type="entry name" value="D-AMINOACYL-TRNA DEACYLASE 1"/>
    <property type="match status" value="1"/>
</dbReference>
<evidence type="ECO:0000313" key="4">
    <source>
        <dbReference type="Proteomes" id="UP000321595"/>
    </source>
</evidence>
<dbReference type="Gene3D" id="3.50.80.10">
    <property type="entry name" value="D-tyrosyl-tRNA(Tyr) deacylase"/>
    <property type="match status" value="1"/>
</dbReference>
<dbReference type="EC" id="3.1.1.-" evidence="2"/>
<feature type="short sequence motif" description="Gly-cisPro motif, important for rejection of L-amino acids" evidence="2">
    <location>
        <begin position="138"/>
        <end position="139"/>
    </location>
</feature>
<dbReference type="HAMAP" id="MF_00518">
    <property type="entry name" value="Deacylase_Dtd"/>
    <property type="match status" value="1"/>
</dbReference>
<name>A0A5B8XNQ1_9DELT</name>
<comment type="subcellular location">
    <subcellularLocation>
        <location evidence="2">Cytoplasm</location>
    </subcellularLocation>
</comment>
<dbReference type="GO" id="GO:0005737">
    <property type="term" value="C:cytoplasm"/>
    <property type="evidence" value="ECO:0007669"/>
    <property type="project" value="UniProtKB-SubCell"/>
</dbReference>
<evidence type="ECO:0000256" key="2">
    <source>
        <dbReference type="HAMAP-Rule" id="MF_00518"/>
    </source>
</evidence>
<dbReference type="NCBIfam" id="TIGR00256">
    <property type="entry name" value="D-aminoacyl-tRNA deacylase"/>
    <property type="match status" value="1"/>
</dbReference>
<dbReference type="GO" id="GO:0019478">
    <property type="term" value="P:D-amino acid catabolic process"/>
    <property type="evidence" value="ECO:0007669"/>
    <property type="project" value="UniProtKB-UniRule"/>
</dbReference>
<comment type="domain">
    <text evidence="2">A Gly-cisPro motif from one monomer fits into the active site of the other monomer to allow specific chiral rejection of L-amino acids.</text>
</comment>
<keyword evidence="2" id="KW-0963">Cytoplasm</keyword>
<dbReference type="FunFam" id="3.50.80.10:FF:000001">
    <property type="entry name" value="D-aminoacyl-tRNA deacylase"/>
    <property type="match status" value="1"/>
</dbReference>
<evidence type="ECO:0000256" key="1">
    <source>
        <dbReference type="ARBA" id="ARBA00009673"/>
    </source>
</evidence>
<proteinExistence type="inferred from homology"/>
<sequence length="149" mass="16087">MKALIQRAKYGKVTVDGTTVGQISGGIVLLLGAEEGDTEKDLAYVVEKVVNLRIFADNAGKMNLSLLDVGGELLVISQFTLMADTRKGRRPSFVKAMEPGLAEDYYLRFIDAAKALGVSKVESGVFGAMMDVEILNEGPVTIMIDSKRD</sequence>
<organism evidence="3 4">
    <name type="scientific">Microvenator marinus</name>
    <dbReference type="NCBI Taxonomy" id="2600177"/>
    <lineage>
        <taxon>Bacteria</taxon>
        <taxon>Deltaproteobacteria</taxon>
        <taxon>Bradymonadales</taxon>
        <taxon>Microvenatoraceae</taxon>
        <taxon>Microvenator</taxon>
    </lineage>
</organism>
<dbReference type="PANTHER" id="PTHR10472">
    <property type="entry name" value="D-TYROSYL-TRNA TYR DEACYLASE"/>
    <property type="match status" value="1"/>
</dbReference>
<dbReference type="GO" id="GO:0051500">
    <property type="term" value="F:D-tyrosyl-tRNA(Tyr) deacylase activity"/>
    <property type="evidence" value="ECO:0007669"/>
    <property type="project" value="TreeGrafter"/>
</dbReference>
<protein>
    <recommendedName>
        <fullName evidence="2">D-aminoacyl-tRNA deacylase</fullName>
        <shortName evidence="2">DTD</shortName>
        <ecNumber evidence="2">3.1.1.96</ecNumber>
    </recommendedName>
    <alternativeName>
        <fullName evidence="2">Gly-tRNA(Ala) deacylase</fullName>
        <ecNumber evidence="2">3.1.1.-</ecNumber>
    </alternativeName>
</protein>
<comment type="similarity">
    <text evidence="1 2">Belongs to the DTD family.</text>
</comment>
<dbReference type="EC" id="3.1.1.96" evidence="2"/>
<reference evidence="3 4" key="1">
    <citation type="submission" date="2019-08" db="EMBL/GenBank/DDBJ databases">
        <authorList>
            <person name="Liang Q."/>
        </authorList>
    </citation>
    <scope>NUCLEOTIDE SEQUENCE [LARGE SCALE GENOMIC DNA]</scope>
    <source>
        <strain evidence="3 4">V1718</strain>
    </source>
</reference>
<dbReference type="GO" id="GO:0000049">
    <property type="term" value="F:tRNA binding"/>
    <property type="evidence" value="ECO:0007669"/>
    <property type="project" value="UniProtKB-UniRule"/>
</dbReference>
<dbReference type="Proteomes" id="UP000321595">
    <property type="component" value="Chromosome"/>
</dbReference>
<dbReference type="InterPro" id="IPR003732">
    <property type="entry name" value="Daa-tRNA_deacyls_DTD"/>
</dbReference>
<comment type="function">
    <text evidence="2">An aminoacyl-tRNA editing enzyme that deacylates mischarged D-aminoacyl-tRNAs. Also deacylates mischarged glycyl-tRNA(Ala), protecting cells against glycine mischarging by AlaRS. Acts via tRNA-based rather than protein-based catalysis; rejects L-amino acids rather than detecting D-amino acids in the active site. By recycling D-aminoacyl-tRNA to D-amino acids and free tRNA molecules, this enzyme counteracts the toxicity associated with the formation of D-aminoacyl-tRNA entities in vivo and helps enforce protein L-homochirality.</text>
</comment>
<dbReference type="SUPFAM" id="SSF69500">
    <property type="entry name" value="DTD-like"/>
    <property type="match status" value="1"/>
</dbReference>
<keyword evidence="2 3" id="KW-0378">Hydrolase</keyword>
<dbReference type="OrthoDB" id="9801395at2"/>
<dbReference type="GO" id="GO:0043908">
    <property type="term" value="F:Ser(Gly)-tRNA(Ala) hydrolase activity"/>
    <property type="evidence" value="ECO:0007669"/>
    <property type="project" value="UniProtKB-UniRule"/>
</dbReference>
<dbReference type="Pfam" id="PF02580">
    <property type="entry name" value="Tyr_Deacylase"/>
    <property type="match status" value="1"/>
</dbReference>
<comment type="catalytic activity">
    <reaction evidence="2">
        <text>a D-aminoacyl-tRNA + H2O = a tRNA + a D-alpha-amino acid + H(+)</text>
        <dbReference type="Rhea" id="RHEA:13953"/>
        <dbReference type="Rhea" id="RHEA-COMP:10123"/>
        <dbReference type="Rhea" id="RHEA-COMP:10124"/>
        <dbReference type="ChEBI" id="CHEBI:15377"/>
        <dbReference type="ChEBI" id="CHEBI:15378"/>
        <dbReference type="ChEBI" id="CHEBI:59871"/>
        <dbReference type="ChEBI" id="CHEBI:78442"/>
        <dbReference type="ChEBI" id="CHEBI:79333"/>
        <dbReference type="EC" id="3.1.1.96"/>
    </reaction>
</comment>
<keyword evidence="2" id="KW-0820">tRNA-binding</keyword>
<evidence type="ECO:0000313" key="3">
    <source>
        <dbReference type="EMBL" id="QED27512.1"/>
    </source>
</evidence>
<accession>A0A5B8XNQ1</accession>